<dbReference type="EMBL" id="JWZT01001860">
    <property type="protein sequence ID" value="KII71104.1"/>
    <property type="molecule type" value="Genomic_DNA"/>
</dbReference>
<dbReference type="OrthoDB" id="10052789at2759"/>
<proteinExistence type="predicted"/>
<dbReference type="Pfam" id="PF12762">
    <property type="entry name" value="DDE_Tnp_IS1595"/>
    <property type="match status" value="1"/>
</dbReference>
<dbReference type="Proteomes" id="UP000031668">
    <property type="component" value="Unassembled WGS sequence"/>
</dbReference>
<sequence>MECIGCKLNIFDFGVITETKESLFNFLFEHKVLSRTIRCNRREEPIESDQDNENFRRRRYGTDVIEKRRRKVSKCSFYQSIYKGTWFEQCRMPIKTSTRLTSMWILTNPPKHNMAIESFGLSYHTFVDWFSFCREVCLDWCEKNSIRLGGPGSVVEIDGAKIGKRKYNRGLWLEGYWIFGGYERFTPKGFVVQVPDRTRESLFSVINEWIEPDTTIMSDCWKSYRTLDERVFEHLSVNHSRPIQTEWKGCGEMYDLKYRDMEQDNTTQMDISRNLSSKGSIL</sequence>
<keyword evidence="3" id="KW-1185">Reference proteome</keyword>
<name>A0A0C2J014_THEKT</name>
<protein>
    <recommendedName>
        <fullName evidence="1">ISXO2-like transposase domain-containing protein</fullName>
    </recommendedName>
</protein>
<reference evidence="2 3" key="1">
    <citation type="journal article" date="2014" name="Genome Biol. Evol.">
        <title>The genome of the myxosporean Thelohanellus kitauei shows adaptations to nutrient acquisition within its fish host.</title>
        <authorList>
            <person name="Yang Y."/>
            <person name="Xiong J."/>
            <person name="Zhou Z."/>
            <person name="Huo F."/>
            <person name="Miao W."/>
            <person name="Ran C."/>
            <person name="Liu Y."/>
            <person name="Zhang J."/>
            <person name="Feng J."/>
            <person name="Wang M."/>
            <person name="Wang M."/>
            <person name="Wang L."/>
            <person name="Yao B."/>
        </authorList>
    </citation>
    <scope>NUCLEOTIDE SEQUENCE [LARGE SCALE GENOMIC DNA]</scope>
    <source>
        <strain evidence="2">Wuqing</strain>
    </source>
</reference>
<dbReference type="PANTHER" id="PTHR47163:SF2">
    <property type="entry name" value="SI:DKEY-17M8.2"/>
    <property type="match status" value="1"/>
</dbReference>
<dbReference type="OMA" id="NTIVDWF"/>
<evidence type="ECO:0000313" key="2">
    <source>
        <dbReference type="EMBL" id="KII71104.1"/>
    </source>
</evidence>
<dbReference type="InterPro" id="IPR053164">
    <property type="entry name" value="IS1016-like_transposase"/>
</dbReference>
<dbReference type="AlphaFoldDB" id="A0A0C2J014"/>
<dbReference type="SMART" id="SM01126">
    <property type="entry name" value="DDE_Tnp_IS1595"/>
    <property type="match status" value="1"/>
</dbReference>
<evidence type="ECO:0000313" key="3">
    <source>
        <dbReference type="Proteomes" id="UP000031668"/>
    </source>
</evidence>
<comment type="caution">
    <text evidence="2">The sequence shown here is derived from an EMBL/GenBank/DDBJ whole genome shotgun (WGS) entry which is preliminary data.</text>
</comment>
<dbReference type="PANTHER" id="PTHR47163">
    <property type="entry name" value="DDE_TNP_IS1595 DOMAIN-CONTAINING PROTEIN"/>
    <property type="match status" value="1"/>
</dbReference>
<feature type="domain" description="ISXO2-like transposase" evidence="1">
    <location>
        <begin position="147"/>
        <end position="265"/>
    </location>
</feature>
<dbReference type="InterPro" id="IPR024445">
    <property type="entry name" value="Tnp_ISXO2-like"/>
</dbReference>
<evidence type="ECO:0000259" key="1">
    <source>
        <dbReference type="SMART" id="SM01126"/>
    </source>
</evidence>
<accession>A0A0C2J014</accession>
<organism evidence="2 3">
    <name type="scientific">Thelohanellus kitauei</name>
    <name type="common">Myxosporean</name>
    <dbReference type="NCBI Taxonomy" id="669202"/>
    <lineage>
        <taxon>Eukaryota</taxon>
        <taxon>Metazoa</taxon>
        <taxon>Cnidaria</taxon>
        <taxon>Myxozoa</taxon>
        <taxon>Myxosporea</taxon>
        <taxon>Bivalvulida</taxon>
        <taxon>Platysporina</taxon>
        <taxon>Myxobolidae</taxon>
        <taxon>Thelohanellus</taxon>
    </lineage>
</organism>
<gene>
    <name evidence="2" type="ORF">RF11_04749</name>
</gene>